<dbReference type="InterPro" id="IPR010734">
    <property type="entry name" value="Copine_C"/>
</dbReference>
<dbReference type="InterPro" id="IPR036465">
    <property type="entry name" value="vWFA_dom_sf"/>
</dbReference>
<evidence type="ECO:0000256" key="2">
    <source>
        <dbReference type="SAM" id="MobiDB-lite"/>
    </source>
</evidence>
<dbReference type="PANTHER" id="PTHR10857:SF111">
    <property type="entry name" value="VWFA DOMAIN-CONTAINING PROTEIN"/>
    <property type="match status" value="1"/>
</dbReference>
<evidence type="ECO:0000259" key="4">
    <source>
        <dbReference type="PROSITE" id="PS50234"/>
    </source>
</evidence>
<feature type="domain" description="VWFA" evidence="4">
    <location>
        <begin position="641"/>
        <end position="852"/>
    </location>
</feature>
<feature type="region of interest" description="Disordered" evidence="2">
    <location>
        <begin position="365"/>
        <end position="384"/>
    </location>
</feature>
<feature type="domain" description="C2" evidence="3">
    <location>
        <begin position="474"/>
        <end position="604"/>
    </location>
</feature>
<feature type="region of interest" description="Disordered" evidence="2">
    <location>
        <begin position="229"/>
        <end position="258"/>
    </location>
</feature>
<reference evidence="6" key="1">
    <citation type="submission" date="2022-11" db="UniProtKB">
        <authorList>
            <consortium name="WormBaseParasite"/>
        </authorList>
    </citation>
    <scope>IDENTIFICATION</scope>
</reference>
<name>A0A915P6I4_9BILA</name>
<proteinExistence type="inferred from homology"/>
<dbReference type="PROSITE" id="PS50234">
    <property type="entry name" value="VWFA"/>
    <property type="match status" value="1"/>
</dbReference>
<dbReference type="GO" id="GO:0071277">
    <property type="term" value="P:cellular response to calcium ion"/>
    <property type="evidence" value="ECO:0007669"/>
    <property type="project" value="TreeGrafter"/>
</dbReference>
<feature type="region of interest" description="Disordered" evidence="2">
    <location>
        <begin position="184"/>
        <end position="217"/>
    </location>
</feature>
<dbReference type="GO" id="GO:0005886">
    <property type="term" value="C:plasma membrane"/>
    <property type="evidence" value="ECO:0007669"/>
    <property type="project" value="TreeGrafter"/>
</dbReference>
<comment type="similarity">
    <text evidence="1">Belongs to the copine family.</text>
</comment>
<feature type="region of interest" description="Disordered" evidence="2">
    <location>
        <begin position="290"/>
        <end position="322"/>
    </location>
</feature>
<protein>
    <submittedName>
        <fullName evidence="6">Copine domain-containing protein</fullName>
    </submittedName>
</protein>
<dbReference type="PANTHER" id="PTHR10857">
    <property type="entry name" value="COPINE"/>
    <property type="match status" value="1"/>
</dbReference>
<dbReference type="SUPFAM" id="SSF53300">
    <property type="entry name" value="vWA-like"/>
    <property type="match status" value="1"/>
</dbReference>
<evidence type="ECO:0000313" key="6">
    <source>
        <dbReference type="WBParaSite" id="scf7180000424239.g12628"/>
    </source>
</evidence>
<dbReference type="InterPro" id="IPR035892">
    <property type="entry name" value="C2_domain_sf"/>
</dbReference>
<dbReference type="Pfam" id="PF07002">
    <property type="entry name" value="Copine"/>
    <property type="match status" value="1"/>
</dbReference>
<dbReference type="AlphaFoldDB" id="A0A915P6I4"/>
<accession>A0A915P6I4</accession>
<evidence type="ECO:0000256" key="1">
    <source>
        <dbReference type="ARBA" id="ARBA00009048"/>
    </source>
</evidence>
<sequence>MLEGGFKHPNIKTGAVLYNKVGEALNNFDDCGLDKEDTKHLNVEQIMKTIEKNPQVAIERGIGIPKKLDIELGLGVDEKDESFDTLFLRTVNELSGKIAEDINGRLVGTAVGSNISITSEEVHNLMFDNEKYLNIAKMIATEQTRILKEKEKSKIKETVQHKTKPKIDFNDNQNHKKLILGGNDRTILQGGNDRATGQNLIRNRPKLNMPPPKENPSFVYREYKGIPSVLTENTPKDANKVSQHETGTSSQSPKKDKILEKNKAEEPIPFTKAIANMNYDYLSVKGSQANPNGKITEKSSPKQTSSNDSLDYYTADSNFDGDEEFENIEKSEAEMKEKKNEEDWVHVAKKVFILELRRNGYLTVDRNNEEPSTSSYAVGMDEDSEDDMEDDFFKIGQTETISSLNPKFERNVVFVFRLDLEQQIRLILYSVDHKTEVIQRKIGQSNFNLFSILHGVSESLQIPLNLDQEIKSSQPSFIQCSVSQPGNCGVNSGTVFQFIGHNMDNSGLIPSPYFLLELVPTNNVEESSPLPILLYRSEFCNKNANPRWKEFLLPSQFFPSSADWSLRISCFNYAYNQIEGDQLIGQAFTTFYQLIGMNSVKFLLRTGHRNKDQNPSIELVRVSNEPVPSLINLIKSGHQFYSTIAIDFTSNNGGPNSPDSLHFIHPHISNAYTHVLEGVSTTFSRIDKLRRIALLGFGAKLPPSFQFSNLFALNGSLDSPWLRSTPDILNCYKNFSLSLLPFAPTQYSQVIHYVIKLAKVAQKAQASIHFSLIILTNGQLRDPSDTIDTIVEASFLPISIFFISIGNNSHPTGEANLRRLCSPTIKSTKNIPLQRETASLISGNHPVLTQQLIQTMCRQLILYRLFNSQKE</sequence>
<organism evidence="5 6">
    <name type="scientific">Meloidogyne floridensis</name>
    <dbReference type="NCBI Taxonomy" id="298350"/>
    <lineage>
        <taxon>Eukaryota</taxon>
        <taxon>Metazoa</taxon>
        <taxon>Ecdysozoa</taxon>
        <taxon>Nematoda</taxon>
        <taxon>Chromadorea</taxon>
        <taxon>Rhabditida</taxon>
        <taxon>Tylenchina</taxon>
        <taxon>Tylenchomorpha</taxon>
        <taxon>Tylenchoidea</taxon>
        <taxon>Meloidogynidae</taxon>
        <taxon>Meloidogyninae</taxon>
        <taxon>Meloidogyne</taxon>
    </lineage>
</organism>
<evidence type="ECO:0000259" key="3">
    <source>
        <dbReference type="PROSITE" id="PS50004"/>
    </source>
</evidence>
<dbReference type="InterPro" id="IPR045052">
    <property type="entry name" value="Copine"/>
</dbReference>
<dbReference type="WBParaSite" id="scf7180000424239.g12628">
    <property type="protein sequence ID" value="scf7180000424239.g12628"/>
    <property type="gene ID" value="scf7180000424239.g12628"/>
</dbReference>
<keyword evidence="5" id="KW-1185">Reference proteome</keyword>
<dbReference type="GO" id="GO:0005544">
    <property type="term" value="F:calcium-dependent phospholipid binding"/>
    <property type="evidence" value="ECO:0007669"/>
    <property type="project" value="InterPro"/>
</dbReference>
<feature type="compositionally biased region" description="Basic and acidic residues" evidence="2">
    <location>
        <begin position="234"/>
        <end position="243"/>
    </location>
</feature>
<dbReference type="InterPro" id="IPR000008">
    <property type="entry name" value="C2_dom"/>
</dbReference>
<dbReference type="Proteomes" id="UP000887560">
    <property type="component" value="Unplaced"/>
</dbReference>
<dbReference type="SUPFAM" id="SSF49562">
    <property type="entry name" value="C2 domain (Calcium/lipid-binding domain, CaLB)"/>
    <property type="match status" value="1"/>
</dbReference>
<dbReference type="Pfam" id="PF00168">
    <property type="entry name" value="C2"/>
    <property type="match status" value="1"/>
</dbReference>
<evidence type="ECO:0000313" key="5">
    <source>
        <dbReference type="Proteomes" id="UP000887560"/>
    </source>
</evidence>
<dbReference type="InterPro" id="IPR002035">
    <property type="entry name" value="VWF_A"/>
</dbReference>
<dbReference type="PROSITE" id="PS50004">
    <property type="entry name" value="C2"/>
    <property type="match status" value="1"/>
</dbReference>